<evidence type="ECO:0000313" key="2">
    <source>
        <dbReference type="Ensembl" id="ENSGAGP00000027616.1"/>
    </source>
</evidence>
<feature type="transmembrane region" description="Helical" evidence="1">
    <location>
        <begin position="42"/>
        <end position="60"/>
    </location>
</feature>
<keyword evidence="1" id="KW-1133">Transmembrane helix</keyword>
<protein>
    <submittedName>
        <fullName evidence="2">Uncharacterized protein</fullName>
    </submittedName>
</protein>
<accession>A0A452IIC7</accession>
<dbReference type="Proteomes" id="UP000291020">
    <property type="component" value="Unassembled WGS sequence"/>
</dbReference>
<reference evidence="3" key="1">
    <citation type="journal article" date="2017" name="PLoS ONE">
        <title>The Agassiz's desert tortoise genome provides a resource for the conservation of a threatened species.</title>
        <authorList>
            <person name="Tollis M."/>
            <person name="DeNardo D.F."/>
            <person name="Cornelius J.A."/>
            <person name="Dolby G.A."/>
            <person name="Edwards T."/>
            <person name="Henen B.T."/>
            <person name="Karl A.E."/>
            <person name="Murphy R.W."/>
            <person name="Kusumi K."/>
        </authorList>
    </citation>
    <scope>NUCLEOTIDE SEQUENCE [LARGE SCALE GENOMIC DNA]</scope>
</reference>
<evidence type="ECO:0000256" key="1">
    <source>
        <dbReference type="SAM" id="Phobius"/>
    </source>
</evidence>
<dbReference type="Ensembl" id="ENSGAGT00000031373.1">
    <property type="protein sequence ID" value="ENSGAGP00000027616.1"/>
    <property type="gene ID" value="ENSGAGG00000020071.1"/>
</dbReference>
<keyword evidence="1" id="KW-0472">Membrane</keyword>
<sequence length="61" mass="6956">VGIQIAPRRTFPKKGQTCVVHYTGEACSECSVQMALHFWSRLSFPISCSYFFTFLCPFLAF</sequence>
<evidence type="ECO:0000313" key="3">
    <source>
        <dbReference type="Proteomes" id="UP000291020"/>
    </source>
</evidence>
<organism evidence="2 3">
    <name type="scientific">Gopherus agassizii</name>
    <name type="common">Agassiz's desert tortoise</name>
    <dbReference type="NCBI Taxonomy" id="38772"/>
    <lineage>
        <taxon>Eukaryota</taxon>
        <taxon>Metazoa</taxon>
        <taxon>Chordata</taxon>
        <taxon>Craniata</taxon>
        <taxon>Vertebrata</taxon>
        <taxon>Euteleostomi</taxon>
        <taxon>Archelosauria</taxon>
        <taxon>Testudinata</taxon>
        <taxon>Testudines</taxon>
        <taxon>Cryptodira</taxon>
        <taxon>Durocryptodira</taxon>
        <taxon>Testudinoidea</taxon>
        <taxon>Testudinidae</taxon>
        <taxon>Gopherus</taxon>
    </lineage>
</organism>
<reference evidence="2" key="2">
    <citation type="submission" date="2025-08" db="UniProtKB">
        <authorList>
            <consortium name="Ensembl"/>
        </authorList>
    </citation>
    <scope>IDENTIFICATION</scope>
</reference>
<name>A0A452IIC7_9SAUR</name>
<reference evidence="2" key="3">
    <citation type="submission" date="2025-09" db="UniProtKB">
        <authorList>
            <consortium name="Ensembl"/>
        </authorList>
    </citation>
    <scope>IDENTIFICATION</scope>
</reference>
<dbReference type="AlphaFoldDB" id="A0A452IIC7"/>
<keyword evidence="1" id="KW-0812">Transmembrane</keyword>
<proteinExistence type="predicted"/>
<keyword evidence="3" id="KW-1185">Reference proteome</keyword>